<dbReference type="Gene3D" id="3.10.129.10">
    <property type="entry name" value="Hotdog Thioesterase"/>
    <property type="match status" value="1"/>
</dbReference>
<dbReference type="AlphaFoldDB" id="A0A1R4FBT7"/>
<accession>A0A1R4FBT7</accession>
<protein>
    <submittedName>
        <fullName evidence="2">Putative thioesterase family domain protein</fullName>
    </submittedName>
</protein>
<dbReference type="SUPFAM" id="SSF54637">
    <property type="entry name" value="Thioesterase/thiol ester dehydrase-isomerase"/>
    <property type="match status" value="1"/>
</dbReference>
<feature type="region of interest" description="Disordered" evidence="1">
    <location>
        <begin position="166"/>
        <end position="185"/>
    </location>
</feature>
<keyword evidence="3" id="KW-1185">Reference proteome</keyword>
<evidence type="ECO:0000313" key="2">
    <source>
        <dbReference type="EMBL" id="SJM53395.1"/>
    </source>
</evidence>
<dbReference type="EMBL" id="FUHW01000014">
    <property type="protein sequence ID" value="SJM53395.1"/>
    <property type="molecule type" value="Genomic_DNA"/>
</dbReference>
<reference evidence="2 3" key="1">
    <citation type="submission" date="2017-02" db="EMBL/GenBank/DDBJ databases">
        <authorList>
            <person name="Peterson S.W."/>
        </authorList>
    </citation>
    <scope>NUCLEOTIDE SEQUENCE [LARGE SCALE GENOMIC DNA]</scope>
    <source>
        <strain evidence="2 3">B Ar 00.02</strain>
    </source>
</reference>
<evidence type="ECO:0000256" key="1">
    <source>
        <dbReference type="SAM" id="MobiDB-lite"/>
    </source>
</evidence>
<dbReference type="InterPro" id="IPR051490">
    <property type="entry name" value="THEM6_lcsJ_thioesterase"/>
</dbReference>
<dbReference type="PANTHER" id="PTHR12475">
    <property type="match status" value="1"/>
</dbReference>
<evidence type="ECO:0000313" key="3">
    <source>
        <dbReference type="Proteomes" id="UP000195913"/>
    </source>
</evidence>
<organism evidence="2 3">
    <name type="scientific">Arthrobacter rhombi</name>
    <dbReference type="NCBI Taxonomy" id="71253"/>
    <lineage>
        <taxon>Bacteria</taxon>
        <taxon>Bacillati</taxon>
        <taxon>Actinomycetota</taxon>
        <taxon>Actinomycetes</taxon>
        <taxon>Micrococcales</taxon>
        <taxon>Micrococcaceae</taxon>
        <taxon>Arthrobacter</taxon>
    </lineage>
</organism>
<proteinExistence type="predicted"/>
<name>A0A1R4FBT7_9MICC</name>
<dbReference type="Proteomes" id="UP000195913">
    <property type="component" value="Unassembled WGS sequence"/>
</dbReference>
<dbReference type="Pfam" id="PF13279">
    <property type="entry name" value="4HBT_2"/>
    <property type="match status" value="1"/>
</dbReference>
<gene>
    <name evidence="2" type="ORF">FM101_03265</name>
</gene>
<dbReference type="CDD" id="cd00586">
    <property type="entry name" value="4HBT"/>
    <property type="match status" value="1"/>
</dbReference>
<sequence length="185" mass="21265">MIFRLLLMLLQARRRPKLDLFDVDSMPMRALLTDIDVAGHINNGMYFSIFDLGRFDLMVRAGAWDTMRRRRWTPVVQAETITFRKSVVFNQKFSVETRIAGTDERSIYFEQRIVAGGEIYVSALICTRLLGRQGPLTNEEILSAFGAAVPEDLHLPEWATRWRESTALPGARKPAPHTWGRRVRS</sequence>
<dbReference type="InterPro" id="IPR029069">
    <property type="entry name" value="HotDog_dom_sf"/>
</dbReference>
<dbReference type="PANTHER" id="PTHR12475:SF4">
    <property type="entry name" value="PROTEIN THEM6"/>
    <property type="match status" value="1"/>
</dbReference>